<protein>
    <submittedName>
        <fullName evidence="2">SET domain-containing protein-lysine N-methyltransferase</fullName>
    </submittedName>
</protein>
<dbReference type="GO" id="GO:0008168">
    <property type="term" value="F:methyltransferase activity"/>
    <property type="evidence" value="ECO:0007669"/>
    <property type="project" value="UniProtKB-KW"/>
</dbReference>
<sequence>MSPDSTAYLSDKCQVKNRDVTGGHSVVARQVIDPGELIGVWTGRIVPADALDTLPEEIRRHTVQIEEELYLASVHANEPPDFINHSCEPNAGLDGQVAIVALRRIMPGEEVTIDYAMCDGSPYDEFECGCGSKICRRTVTGDDWRNPALWERYAGHFSPYLQRRIDALRTEQAPRRPRRKRVLALADEARSGVR</sequence>
<name>A0A1E3VJT0_9HYPH</name>
<dbReference type="PANTHER" id="PTHR12350:SF19">
    <property type="entry name" value="SET DOMAIN-CONTAINING PROTEIN"/>
    <property type="match status" value="1"/>
</dbReference>
<dbReference type="PROSITE" id="PS50280">
    <property type="entry name" value="SET"/>
    <property type="match status" value="1"/>
</dbReference>
<dbReference type="InterPro" id="IPR001214">
    <property type="entry name" value="SET_dom"/>
</dbReference>
<gene>
    <name evidence="2" type="ORF">AUC69_03810</name>
</gene>
<keyword evidence="2" id="KW-0489">Methyltransferase</keyword>
<dbReference type="AlphaFoldDB" id="A0A1E3VJT0"/>
<dbReference type="GO" id="GO:0032259">
    <property type="term" value="P:methylation"/>
    <property type="evidence" value="ECO:0007669"/>
    <property type="project" value="UniProtKB-KW"/>
</dbReference>
<evidence type="ECO:0000259" key="1">
    <source>
        <dbReference type="PROSITE" id="PS50280"/>
    </source>
</evidence>
<dbReference type="EMBL" id="LPWF01000037">
    <property type="protein sequence ID" value="ODR93763.1"/>
    <property type="molecule type" value="Genomic_DNA"/>
</dbReference>
<dbReference type="PANTHER" id="PTHR12350">
    <property type="entry name" value="HISTONE-LYSINE N-METHYLTRANSFERASE-RELATED"/>
    <property type="match status" value="1"/>
</dbReference>
<dbReference type="STRING" id="1774969.AUC69_03810"/>
<keyword evidence="2" id="KW-0808">Transferase</keyword>
<dbReference type="Proteomes" id="UP000094472">
    <property type="component" value="Unassembled WGS sequence"/>
</dbReference>
<organism evidence="2 3">
    <name type="scientific">Methyloceanibacter superfactus</name>
    <dbReference type="NCBI Taxonomy" id="1774969"/>
    <lineage>
        <taxon>Bacteria</taxon>
        <taxon>Pseudomonadati</taxon>
        <taxon>Pseudomonadota</taxon>
        <taxon>Alphaproteobacteria</taxon>
        <taxon>Hyphomicrobiales</taxon>
        <taxon>Hyphomicrobiaceae</taxon>
        <taxon>Methyloceanibacter</taxon>
    </lineage>
</organism>
<dbReference type="SUPFAM" id="SSF82199">
    <property type="entry name" value="SET domain"/>
    <property type="match status" value="1"/>
</dbReference>
<dbReference type="Gene3D" id="2.170.270.10">
    <property type="entry name" value="SET domain"/>
    <property type="match status" value="1"/>
</dbReference>
<reference evidence="2 3" key="1">
    <citation type="journal article" date="2016" name="Environ. Microbiol.">
        <title>New Methyloceanibacter diversity from North Sea sediments includes methanotroph containing solely the soluble methane monooxygenase.</title>
        <authorList>
            <person name="Vekeman B."/>
            <person name="Kerckhof F.M."/>
            <person name="Cremers G."/>
            <person name="de Vos P."/>
            <person name="Vandamme P."/>
            <person name="Boon N."/>
            <person name="Op den Camp H.J."/>
            <person name="Heylen K."/>
        </authorList>
    </citation>
    <scope>NUCLEOTIDE SEQUENCE [LARGE SCALE GENOMIC DNA]</scope>
    <source>
        <strain evidence="2 3">R-67175</strain>
    </source>
</reference>
<keyword evidence="3" id="KW-1185">Reference proteome</keyword>
<dbReference type="InterPro" id="IPR046341">
    <property type="entry name" value="SET_dom_sf"/>
</dbReference>
<accession>A0A1E3VJT0</accession>
<feature type="domain" description="SET" evidence="1">
    <location>
        <begin position="11"/>
        <end position="116"/>
    </location>
</feature>
<evidence type="ECO:0000313" key="3">
    <source>
        <dbReference type="Proteomes" id="UP000094472"/>
    </source>
</evidence>
<comment type="caution">
    <text evidence="2">The sequence shown here is derived from an EMBL/GenBank/DDBJ whole genome shotgun (WGS) entry which is preliminary data.</text>
</comment>
<dbReference type="SMART" id="SM00317">
    <property type="entry name" value="SET"/>
    <property type="match status" value="1"/>
</dbReference>
<dbReference type="InterPro" id="IPR053201">
    <property type="entry name" value="Flavunoidine_N-MTase"/>
</dbReference>
<proteinExistence type="predicted"/>
<dbReference type="Pfam" id="PF00856">
    <property type="entry name" value="SET"/>
    <property type="match status" value="1"/>
</dbReference>
<evidence type="ECO:0000313" key="2">
    <source>
        <dbReference type="EMBL" id="ODR93763.1"/>
    </source>
</evidence>